<dbReference type="InterPro" id="IPR046653">
    <property type="entry name" value="DUF6765"/>
</dbReference>
<evidence type="ECO:0000313" key="1">
    <source>
        <dbReference type="EMBL" id="MBF4693100.1"/>
    </source>
</evidence>
<sequence>MDINFHYFAVKALTVNAGFKESDAQLISSYSQFVDDFDTYRYLYFTDVPQYAQYLATKLPYGWCFNPVTTGFNSFFDYARLSIQRNQKRILIPFHFIPKVDLSYVPEDRKEYRVVPVTLDQSSLLQGLLRDAASAYKEFLNREAIIKIGTLLHIFADTYAHQRFSGFWNWENHAYLENVVNNINYETITASYSPNKYYYVPSIGHPNVNTAPDDSNVSFTIQQKFEEKESFPYKATYSRSNVLEFLKCSRVILNYLRDCRSLGPISDDEWEILSKKLEKGFLTSEKNPEKLSAHWASIFPEITFKYSKTDLLTSNLSVEASSDERLNAIEDPTERLMAVFNNVEISDTLISGSNDDFFRFNVIADHIRRAVDPAYQGDEDFMKYKEELTLKADKILDSEGR</sequence>
<dbReference type="EMBL" id="JADKNH010000004">
    <property type="protein sequence ID" value="MBF4693100.1"/>
    <property type="molecule type" value="Genomic_DNA"/>
</dbReference>
<accession>A0ABR9ZRL2</accession>
<gene>
    <name evidence="1" type="ORF">ISU02_08210</name>
</gene>
<comment type="caution">
    <text evidence="1">The sequence shown here is derived from an EMBL/GenBank/DDBJ whole genome shotgun (WGS) entry which is preliminary data.</text>
</comment>
<dbReference type="Proteomes" id="UP000614200">
    <property type="component" value="Unassembled WGS sequence"/>
</dbReference>
<protein>
    <recommendedName>
        <fullName evidence="3">Zinc dependent phospholipase C</fullName>
    </recommendedName>
</protein>
<reference evidence="1 2" key="1">
    <citation type="submission" date="2020-11" db="EMBL/GenBank/DDBJ databases">
        <title>Fusibacter basophilias sp. nov.</title>
        <authorList>
            <person name="Qiu D."/>
        </authorList>
    </citation>
    <scope>NUCLEOTIDE SEQUENCE [LARGE SCALE GENOMIC DNA]</scope>
    <source>
        <strain evidence="1 2">Q10-2</strain>
    </source>
</reference>
<dbReference type="Pfam" id="PF20551">
    <property type="entry name" value="DUF6765"/>
    <property type="match status" value="1"/>
</dbReference>
<organism evidence="1 2">
    <name type="scientific">Fusibacter ferrireducens</name>
    <dbReference type="NCBI Taxonomy" id="2785058"/>
    <lineage>
        <taxon>Bacteria</taxon>
        <taxon>Bacillati</taxon>
        <taxon>Bacillota</taxon>
        <taxon>Clostridia</taxon>
        <taxon>Eubacteriales</taxon>
        <taxon>Eubacteriales Family XII. Incertae Sedis</taxon>
        <taxon>Fusibacter</taxon>
    </lineage>
</organism>
<proteinExistence type="predicted"/>
<evidence type="ECO:0000313" key="2">
    <source>
        <dbReference type="Proteomes" id="UP000614200"/>
    </source>
</evidence>
<evidence type="ECO:0008006" key="3">
    <source>
        <dbReference type="Google" id="ProtNLM"/>
    </source>
</evidence>
<name>A0ABR9ZRL2_9FIRM</name>
<keyword evidence="2" id="KW-1185">Reference proteome</keyword>
<dbReference type="RefSeq" id="WP_194701330.1">
    <property type="nucleotide sequence ID" value="NZ_JADKNH010000004.1"/>
</dbReference>